<evidence type="ECO:0000256" key="12">
    <source>
        <dbReference type="HAMAP-Rule" id="MF_00160"/>
    </source>
</evidence>
<dbReference type="GO" id="GO:0030170">
    <property type="term" value="F:pyridoxal phosphate binding"/>
    <property type="evidence" value="ECO:0007669"/>
    <property type="project" value="UniProtKB-UniRule"/>
</dbReference>
<reference evidence="15 17" key="2">
    <citation type="submission" date="2024-01" db="EMBL/GenBank/DDBJ databases">
        <title>Maribacter spp. originated from different algae showed divergent polysaccharides utilization ability.</title>
        <authorList>
            <person name="Wang H."/>
            <person name="Wu Y."/>
        </authorList>
    </citation>
    <scope>NUCLEOTIDE SEQUENCE [LARGE SCALE GENOMIC DNA]</scope>
    <source>
        <strain evidence="15 17">KPT27_14</strain>
    </source>
</reference>
<accession>A0A5B2TSE3</accession>
<comment type="cofactor">
    <cofactor evidence="12">
        <name>pyridoxal 5'-phosphate</name>
        <dbReference type="ChEBI" id="CHEBI:597326"/>
    </cofactor>
    <text evidence="12">Binds 1 pyridoxal phosphate per subunit.</text>
</comment>
<evidence type="ECO:0000256" key="10">
    <source>
        <dbReference type="ARBA" id="ARBA00047630"/>
    </source>
</evidence>
<comment type="function">
    <text evidence="12">Catalyzes the reversible conversion of 3-phosphohydroxypyruvate to phosphoserine and of 3-hydroxy-2-oxo-4-phosphonooxybutanoate to phosphohydroxythreonine.</text>
</comment>
<dbReference type="InterPro" id="IPR015424">
    <property type="entry name" value="PyrdxlP-dep_Trfase"/>
</dbReference>
<feature type="modified residue" description="N6-(pyridoxal phosphate)lysine" evidence="12">
    <location>
        <position position="191"/>
    </location>
</feature>
<evidence type="ECO:0000313" key="14">
    <source>
        <dbReference type="EMBL" id="KAA2217119.1"/>
    </source>
</evidence>
<feature type="binding site" evidence="12">
    <location>
        <begin position="76"/>
        <end position="77"/>
    </location>
    <ligand>
        <name>pyridoxal 5'-phosphate</name>
        <dbReference type="ChEBI" id="CHEBI:597326"/>
    </ligand>
</feature>
<comment type="caution">
    <text evidence="14">The sequence shown here is derived from an EMBL/GenBank/DDBJ whole genome shotgun (WGS) entry which is preliminary data.</text>
</comment>
<dbReference type="HAMAP" id="MF_00160">
    <property type="entry name" value="SerC_aminotrans_5"/>
    <property type="match status" value="1"/>
</dbReference>
<sequence length="354" mass="39110">MQKHNFSAGPCVLPREVLLKASEAVMDFNGSGLSLIEISHRSKDFVAVMERARSLVLELLNLEGKGYQALFLQGGASMEFLMVAYNLLETKAGYLNTGTWSDKAIKEAKLFGEVVEVGSSKDENFNYIPKGYAVPSGLDYLHLTSNNTIFGTQFKKFPTTDAPLVCDMSSDIFSRVLDFSKFDLIYAGAQKNMGPAGTTLVVIKEEILGKVSRKIPSMLNYQLHIDKESMYNTPPVFAVYTSMLTLEWLKNMGGIAAIEEINEKKAQLLYSEIDLNPVFEGYANKNDRSNMNATFNLAEEGLKDTFDAMLKEAGINGLNGHRSVGGYRASMYNALSLESVGVLVDVMSEMERKA</sequence>
<dbReference type="EMBL" id="VUOE01000002">
    <property type="protein sequence ID" value="KAA2217119.1"/>
    <property type="molecule type" value="Genomic_DNA"/>
</dbReference>
<dbReference type="Gene3D" id="3.90.1150.10">
    <property type="entry name" value="Aspartate Aminotransferase, domain 1"/>
    <property type="match status" value="1"/>
</dbReference>
<dbReference type="InterPro" id="IPR020578">
    <property type="entry name" value="Aminotrans_V_PyrdxlP_BS"/>
</dbReference>
<reference evidence="14 16" key="1">
    <citation type="submission" date="2019-09" db="EMBL/GenBank/DDBJ databases">
        <authorList>
            <person name="Khan S.A."/>
            <person name="Jeon C.O."/>
            <person name="Chun B.H."/>
            <person name="Jeong S.E."/>
        </authorList>
    </citation>
    <scope>NUCLEOTIDE SEQUENCE [LARGE SCALE GENOMIC DNA]</scope>
    <source>
        <strain evidence="14 16">KCTC 42508</strain>
    </source>
</reference>
<dbReference type="InterPro" id="IPR022278">
    <property type="entry name" value="Pser_aminoTfrase"/>
</dbReference>
<dbReference type="Proteomes" id="UP000323188">
    <property type="component" value="Unassembled WGS sequence"/>
</dbReference>
<evidence type="ECO:0000256" key="1">
    <source>
        <dbReference type="ARBA" id="ARBA00004915"/>
    </source>
</evidence>
<feature type="binding site" evidence="12">
    <location>
        <position position="167"/>
    </location>
    <ligand>
        <name>pyridoxal 5'-phosphate</name>
        <dbReference type="ChEBI" id="CHEBI:597326"/>
    </ligand>
</feature>
<comment type="catalytic activity">
    <reaction evidence="11 12">
        <text>O-phospho-L-serine + 2-oxoglutarate = 3-phosphooxypyruvate + L-glutamate</text>
        <dbReference type="Rhea" id="RHEA:14329"/>
        <dbReference type="ChEBI" id="CHEBI:16810"/>
        <dbReference type="ChEBI" id="CHEBI:18110"/>
        <dbReference type="ChEBI" id="CHEBI:29985"/>
        <dbReference type="ChEBI" id="CHEBI:57524"/>
        <dbReference type="EC" id="2.6.1.52"/>
    </reaction>
</comment>
<dbReference type="GO" id="GO:0006564">
    <property type="term" value="P:L-serine biosynthetic process"/>
    <property type="evidence" value="ECO:0007669"/>
    <property type="project" value="UniProtKB-UniRule"/>
</dbReference>
<dbReference type="NCBIfam" id="NF003764">
    <property type="entry name" value="PRK05355.1"/>
    <property type="match status" value="1"/>
</dbReference>
<dbReference type="SUPFAM" id="SSF53383">
    <property type="entry name" value="PLP-dependent transferases"/>
    <property type="match status" value="1"/>
</dbReference>
<keyword evidence="12" id="KW-0963">Cytoplasm</keyword>
<protein>
    <recommendedName>
        <fullName evidence="12">Phosphoserine aminotransferase</fullName>
        <ecNumber evidence="12">2.6.1.52</ecNumber>
    </recommendedName>
    <alternativeName>
        <fullName evidence="12">Phosphohydroxythreonine aminotransferase</fullName>
        <shortName evidence="12">PSAT</shortName>
    </alternativeName>
</protein>
<dbReference type="InterPro" id="IPR000192">
    <property type="entry name" value="Aminotrans_V_dom"/>
</dbReference>
<dbReference type="GO" id="GO:0005737">
    <property type="term" value="C:cytoplasm"/>
    <property type="evidence" value="ECO:0007669"/>
    <property type="project" value="UniProtKB-SubCell"/>
</dbReference>
<keyword evidence="5 12" id="KW-0028">Amino-acid biosynthesis</keyword>
<dbReference type="RefSeq" id="WP_154919506.1">
    <property type="nucleotide sequence ID" value="NZ_JAZDDF010000003.1"/>
</dbReference>
<dbReference type="FunFam" id="3.90.1150.10:FF:000006">
    <property type="entry name" value="Phosphoserine aminotransferase"/>
    <property type="match status" value="1"/>
</dbReference>
<evidence type="ECO:0000256" key="6">
    <source>
        <dbReference type="ARBA" id="ARBA00022679"/>
    </source>
</evidence>
<dbReference type="GO" id="GO:0004648">
    <property type="term" value="F:O-phospho-L-serine:2-oxoglutarate aminotransferase activity"/>
    <property type="evidence" value="ECO:0007669"/>
    <property type="project" value="UniProtKB-UniRule"/>
</dbReference>
<comment type="pathway">
    <text evidence="1 12">Cofactor biosynthesis; pyridoxine 5'-phosphate biosynthesis; pyridoxine 5'-phosphate from D-erythrose 4-phosphate: step 3/5.</text>
</comment>
<evidence type="ECO:0000256" key="2">
    <source>
        <dbReference type="ARBA" id="ARBA00005099"/>
    </source>
</evidence>
<dbReference type="FunFam" id="3.40.640.10:FF:000010">
    <property type="entry name" value="Phosphoserine aminotransferase"/>
    <property type="match status" value="1"/>
</dbReference>
<keyword evidence="17" id="KW-1185">Reference proteome</keyword>
<dbReference type="AlphaFoldDB" id="A0A5B2TSE3"/>
<comment type="similarity">
    <text evidence="3 12">Belongs to the class-V pyridoxal-phosphate-dependent aminotransferase family. SerC subfamily.</text>
</comment>
<evidence type="ECO:0000313" key="16">
    <source>
        <dbReference type="Proteomes" id="UP000323188"/>
    </source>
</evidence>
<dbReference type="InterPro" id="IPR015422">
    <property type="entry name" value="PyrdxlP-dep_Trfase_small"/>
</dbReference>
<evidence type="ECO:0000259" key="13">
    <source>
        <dbReference type="Pfam" id="PF00266"/>
    </source>
</evidence>
<dbReference type="InterPro" id="IPR015421">
    <property type="entry name" value="PyrdxlP-dep_Trfase_major"/>
</dbReference>
<keyword evidence="4 12" id="KW-0032">Aminotransferase</keyword>
<evidence type="ECO:0000256" key="5">
    <source>
        <dbReference type="ARBA" id="ARBA00022605"/>
    </source>
</evidence>
<keyword evidence="6 12" id="KW-0808">Transferase</keyword>
<dbReference type="PROSITE" id="PS00595">
    <property type="entry name" value="AA_TRANSFER_CLASS_5"/>
    <property type="match status" value="1"/>
</dbReference>
<gene>
    <name evidence="12 14" type="primary">serC</name>
    <name evidence="14" type="ORF">F0361_14185</name>
    <name evidence="15" type="ORF">V1H85_09915</name>
</gene>
<feature type="binding site" evidence="12">
    <location>
        <begin position="232"/>
        <end position="233"/>
    </location>
    <ligand>
        <name>pyridoxal 5'-phosphate</name>
        <dbReference type="ChEBI" id="CHEBI:597326"/>
    </ligand>
</feature>
<dbReference type="PANTHER" id="PTHR43247:SF1">
    <property type="entry name" value="PHOSPHOSERINE AMINOTRANSFERASE"/>
    <property type="match status" value="1"/>
</dbReference>
<dbReference type="EMBL" id="JAZDDF010000003">
    <property type="protein sequence ID" value="MEE1972761.1"/>
    <property type="molecule type" value="Genomic_DNA"/>
</dbReference>
<keyword evidence="7 12" id="KW-0663">Pyridoxal phosphate</keyword>
<proteinExistence type="inferred from homology"/>
<comment type="subunit">
    <text evidence="12">Homodimer.</text>
</comment>
<keyword evidence="8 12" id="KW-0664">Pyridoxine biosynthesis</keyword>
<dbReference type="GO" id="GO:0008615">
    <property type="term" value="P:pyridoxine biosynthetic process"/>
    <property type="evidence" value="ECO:0007669"/>
    <property type="project" value="UniProtKB-UniRule"/>
</dbReference>
<evidence type="ECO:0000256" key="3">
    <source>
        <dbReference type="ARBA" id="ARBA00006904"/>
    </source>
</evidence>
<comment type="subcellular location">
    <subcellularLocation>
        <location evidence="12">Cytoplasm</location>
    </subcellularLocation>
</comment>
<comment type="catalytic activity">
    <reaction evidence="10 12">
        <text>4-(phosphooxy)-L-threonine + 2-oxoglutarate = (R)-3-hydroxy-2-oxo-4-phosphooxybutanoate + L-glutamate</text>
        <dbReference type="Rhea" id="RHEA:16573"/>
        <dbReference type="ChEBI" id="CHEBI:16810"/>
        <dbReference type="ChEBI" id="CHEBI:29985"/>
        <dbReference type="ChEBI" id="CHEBI:58452"/>
        <dbReference type="ChEBI" id="CHEBI:58538"/>
        <dbReference type="EC" id="2.6.1.52"/>
    </reaction>
</comment>
<dbReference type="Pfam" id="PF00266">
    <property type="entry name" value="Aminotran_5"/>
    <property type="match status" value="1"/>
</dbReference>
<feature type="binding site" evidence="12">
    <location>
        <position position="148"/>
    </location>
    <ligand>
        <name>pyridoxal 5'-phosphate</name>
        <dbReference type="ChEBI" id="CHEBI:597326"/>
    </ligand>
</feature>
<feature type="binding site" evidence="12">
    <location>
        <position position="190"/>
    </location>
    <ligand>
        <name>pyridoxal 5'-phosphate</name>
        <dbReference type="ChEBI" id="CHEBI:597326"/>
    </ligand>
</feature>
<evidence type="ECO:0000256" key="8">
    <source>
        <dbReference type="ARBA" id="ARBA00023096"/>
    </source>
</evidence>
<evidence type="ECO:0000256" key="7">
    <source>
        <dbReference type="ARBA" id="ARBA00022898"/>
    </source>
</evidence>
<feature type="binding site" evidence="12">
    <location>
        <position position="41"/>
    </location>
    <ligand>
        <name>L-glutamate</name>
        <dbReference type="ChEBI" id="CHEBI:29985"/>
    </ligand>
</feature>
<dbReference type="PIRSF" id="PIRSF000525">
    <property type="entry name" value="SerC"/>
    <property type="match status" value="1"/>
</dbReference>
<evidence type="ECO:0000256" key="4">
    <source>
        <dbReference type="ARBA" id="ARBA00022576"/>
    </source>
</evidence>
<keyword evidence="9 12" id="KW-0718">Serine biosynthesis</keyword>
<evidence type="ECO:0000313" key="17">
    <source>
        <dbReference type="Proteomes" id="UP001343698"/>
    </source>
</evidence>
<evidence type="ECO:0000313" key="15">
    <source>
        <dbReference type="EMBL" id="MEE1972761.1"/>
    </source>
</evidence>
<name>A0A5B2TSE3_9FLAO</name>
<dbReference type="Gene3D" id="3.40.640.10">
    <property type="entry name" value="Type I PLP-dependent aspartate aminotransferase-like (Major domain)"/>
    <property type="match status" value="1"/>
</dbReference>
<dbReference type="UniPathway" id="UPA00135">
    <property type="reaction ID" value="UER00197"/>
</dbReference>
<dbReference type="EC" id="2.6.1.52" evidence="12"/>
<dbReference type="Proteomes" id="UP001343698">
    <property type="component" value="Unassembled WGS sequence"/>
</dbReference>
<dbReference type="UniPathway" id="UPA00244">
    <property type="reaction ID" value="UER00311"/>
</dbReference>
<evidence type="ECO:0000256" key="11">
    <source>
        <dbReference type="ARBA" id="ARBA00049007"/>
    </source>
</evidence>
<evidence type="ECO:0000256" key="9">
    <source>
        <dbReference type="ARBA" id="ARBA00023299"/>
    </source>
</evidence>
<feature type="binding site" evidence="12">
    <location>
        <position position="100"/>
    </location>
    <ligand>
        <name>pyridoxal 5'-phosphate</name>
        <dbReference type="ChEBI" id="CHEBI:597326"/>
    </ligand>
</feature>
<comment type="pathway">
    <text evidence="2 12">Amino-acid biosynthesis; L-serine biosynthesis; L-serine from 3-phospho-D-glycerate: step 2/3.</text>
</comment>
<feature type="domain" description="Aminotransferase class V" evidence="13">
    <location>
        <begin position="5"/>
        <end position="340"/>
    </location>
</feature>
<comment type="caution">
    <text evidence="12">Lacks conserved residue(s) required for the propagation of feature annotation.</text>
</comment>
<organism evidence="14 16">
    <name type="scientific">Maribacter flavus</name>
    <dbReference type="NCBI Taxonomy" id="1658664"/>
    <lineage>
        <taxon>Bacteria</taxon>
        <taxon>Pseudomonadati</taxon>
        <taxon>Bacteroidota</taxon>
        <taxon>Flavobacteriia</taxon>
        <taxon>Flavobacteriales</taxon>
        <taxon>Flavobacteriaceae</taxon>
        <taxon>Maribacter</taxon>
    </lineage>
</organism>
<dbReference type="PANTHER" id="PTHR43247">
    <property type="entry name" value="PHOSPHOSERINE AMINOTRANSFERASE"/>
    <property type="match status" value="1"/>
</dbReference>